<evidence type="ECO:0000256" key="1">
    <source>
        <dbReference type="SAM" id="Phobius"/>
    </source>
</evidence>
<dbReference type="Proteomes" id="UP001165413">
    <property type="component" value="Unassembled WGS sequence"/>
</dbReference>
<keyword evidence="1" id="KW-1133">Transmembrane helix</keyword>
<keyword evidence="1" id="KW-0812">Transmembrane</keyword>
<organism evidence="2 3">
    <name type="scientific">Opacimonas viscosa</name>
    <dbReference type="NCBI Taxonomy" id="2961944"/>
    <lineage>
        <taxon>Bacteria</taxon>
        <taxon>Pseudomonadati</taxon>
        <taxon>Pseudomonadota</taxon>
        <taxon>Gammaproteobacteria</taxon>
        <taxon>Alteromonadales</taxon>
        <taxon>Alteromonadaceae</taxon>
        <taxon>Opacimonas</taxon>
    </lineage>
</organism>
<dbReference type="PANTHER" id="PTHR30386">
    <property type="entry name" value="MEMBRANE FUSION SUBUNIT OF EMRAB-TOLC MULTIDRUG EFFLUX PUMP"/>
    <property type="match status" value="1"/>
</dbReference>
<gene>
    <name evidence="2" type="ORF">NLF92_08135</name>
</gene>
<keyword evidence="1" id="KW-0472">Membrane</keyword>
<dbReference type="AlphaFoldDB" id="A0AA41WYZ8"/>
<keyword evidence="3" id="KW-1185">Reference proteome</keyword>
<evidence type="ECO:0000313" key="2">
    <source>
        <dbReference type="EMBL" id="MCP3428915.1"/>
    </source>
</evidence>
<feature type="transmembrane region" description="Helical" evidence="1">
    <location>
        <begin position="27"/>
        <end position="46"/>
    </location>
</feature>
<evidence type="ECO:0000313" key="3">
    <source>
        <dbReference type="Proteomes" id="UP001165413"/>
    </source>
</evidence>
<dbReference type="PANTHER" id="PTHR30386:SF28">
    <property type="entry name" value="EXPORTED PROTEIN"/>
    <property type="match status" value="1"/>
</dbReference>
<name>A0AA41WYZ8_9ALTE</name>
<accession>A0AA41WYZ8</accession>
<sequence>MRLFRQEAVMGSSNHFAPIVIFNSKQFLHLFFATLALFVLLVGFILTQNYAQKIALNGRLSAHEVDSVLYADKPGYVADIHYEIGDEVAEGATILTYVPQQAFSNKSVTYIEMLHNEQQITSITHLEAQLNTQITAQSESVRGQHVLVDKQLQTLAKQIQHYRDQVQQLHTFHTEVTDLVKQGVLPKTHLLDSAQNLLQMKQLLADKQVQIDTLALQKAQITANQQLYLNQTSQTLEQYKNDKLRLSATNLGLQKQQLIAVKATRQGYVAALPKRPSEHFTPMTMLTVIKPLEQHIFVNLYLPHSQKGKVLLGTNVNLELLSFTRNQFGFIRGKVVDIHQNSQANPNGLNFDTIVVRLPQQLPQSFRQATLQTGMLVEGNVLLKEQPIWRWCFQFVTQLFNNELNAEL</sequence>
<evidence type="ECO:0008006" key="4">
    <source>
        <dbReference type="Google" id="ProtNLM"/>
    </source>
</evidence>
<dbReference type="EMBL" id="JANATA010000013">
    <property type="protein sequence ID" value="MCP3428915.1"/>
    <property type="molecule type" value="Genomic_DNA"/>
</dbReference>
<reference evidence="2" key="1">
    <citation type="submission" date="2022-07" db="EMBL/GenBank/DDBJ databases">
        <title>Characterization of the Novel Bacterium Alteromonas immobilis LMIT006 and Alteromonas gregis LMIT007.</title>
        <authorList>
            <person name="Lin X."/>
        </authorList>
    </citation>
    <scope>NUCLEOTIDE SEQUENCE</scope>
    <source>
        <strain evidence="2">LMIT007</strain>
    </source>
</reference>
<protein>
    <recommendedName>
        <fullName evidence="4">HlyD family efflux transporter periplasmic adaptor subunit</fullName>
    </recommendedName>
</protein>
<proteinExistence type="predicted"/>
<dbReference type="InterPro" id="IPR050739">
    <property type="entry name" value="MFP"/>
</dbReference>
<dbReference type="RefSeq" id="WP_254100693.1">
    <property type="nucleotide sequence ID" value="NZ_JANATA010000013.1"/>
</dbReference>
<comment type="caution">
    <text evidence="2">The sequence shown here is derived from an EMBL/GenBank/DDBJ whole genome shotgun (WGS) entry which is preliminary data.</text>
</comment>